<feature type="non-terminal residue" evidence="2">
    <location>
        <position position="1"/>
    </location>
</feature>
<evidence type="ECO:0000313" key="3">
    <source>
        <dbReference type="Proteomes" id="UP001529510"/>
    </source>
</evidence>
<gene>
    <name evidence="2" type="ORF">M9458_023550</name>
</gene>
<evidence type="ECO:0000313" key="2">
    <source>
        <dbReference type="EMBL" id="KAL0181144.1"/>
    </source>
</evidence>
<sequence length="52" mass="5589">AGLHAEGHVTHMDVEDPGPKNNEAEVIVPKASSGVAQALNRDRFLHPNYNGK</sequence>
<dbReference type="AlphaFoldDB" id="A0ABD0Q4E1"/>
<accession>A0ABD0Q4E1</accession>
<proteinExistence type="predicted"/>
<comment type="caution">
    <text evidence="2">The sequence shown here is derived from an EMBL/GenBank/DDBJ whole genome shotgun (WGS) entry which is preliminary data.</text>
</comment>
<name>A0ABD0Q4E1_CIRMR</name>
<evidence type="ECO:0000256" key="1">
    <source>
        <dbReference type="SAM" id="MobiDB-lite"/>
    </source>
</evidence>
<feature type="compositionally biased region" description="Basic and acidic residues" evidence="1">
    <location>
        <begin position="1"/>
        <end position="18"/>
    </location>
</feature>
<feature type="region of interest" description="Disordered" evidence="1">
    <location>
        <begin position="1"/>
        <end position="22"/>
    </location>
</feature>
<reference evidence="2 3" key="1">
    <citation type="submission" date="2024-05" db="EMBL/GenBank/DDBJ databases">
        <title>Genome sequencing and assembly of Indian major carp, Cirrhinus mrigala (Hamilton, 1822).</title>
        <authorList>
            <person name="Mohindra V."/>
            <person name="Chowdhury L.M."/>
            <person name="Lal K."/>
            <person name="Jena J.K."/>
        </authorList>
    </citation>
    <scope>NUCLEOTIDE SEQUENCE [LARGE SCALE GENOMIC DNA]</scope>
    <source>
        <strain evidence="2">CM1030</strain>
        <tissue evidence="2">Blood</tissue>
    </source>
</reference>
<protein>
    <submittedName>
        <fullName evidence="2">Uncharacterized protein</fullName>
    </submittedName>
</protein>
<dbReference type="Proteomes" id="UP001529510">
    <property type="component" value="Unassembled WGS sequence"/>
</dbReference>
<dbReference type="EMBL" id="JAMKFB020000011">
    <property type="protein sequence ID" value="KAL0181144.1"/>
    <property type="molecule type" value="Genomic_DNA"/>
</dbReference>
<keyword evidence="3" id="KW-1185">Reference proteome</keyword>
<feature type="non-terminal residue" evidence="2">
    <location>
        <position position="52"/>
    </location>
</feature>
<organism evidence="2 3">
    <name type="scientific">Cirrhinus mrigala</name>
    <name type="common">Mrigala</name>
    <dbReference type="NCBI Taxonomy" id="683832"/>
    <lineage>
        <taxon>Eukaryota</taxon>
        <taxon>Metazoa</taxon>
        <taxon>Chordata</taxon>
        <taxon>Craniata</taxon>
        <taxon>Vertebrata</taxon>
        <taxon>Euteleostomi</taxon>
        <taxon>Actinopterygii</taxon>
        <taxon>Neopterygii</taxon>
        <taxon>Teleostei</taxon>
        <taxon>Ostariophysi</taxon>
        <taxon>Cypriniformes</taxon>
        <taxon>Cyprinidae</taxon>
        <taxon>Labeoninae</taxon>
        <taxon>Labeonini</taxon>
        <taxon>Cirrhinus</taxon>
    </lineage>
</organism>